<gene>
    <name evidence="1" type="ORF">PoB_002991500</name>
</gene>
<accession>A0AAV4A7Q2</accession>
<dbReference type="AlphaFoldDB" id="A0AAV4A7Q2"/>
<comment type="caution">
    <text evidence="1">The sequence shown here is derived from an EMBL/GenBank/DDBJ whole genome shotgun (WGS) entry which is preliminary data.</text>
</comment>
<name>A0AAV4A7Q2_9GAST</name>
<organism evidence="1 2">
    <name type="scientific">Plakobranchus ocellatus</name>
    <dbReference type="NCBI Taxonomy" id="259542"/>
    <lineage>
        <taxon>Eukaryota</taxon>
        <taxon>Metazoa</taxon>
        <taxon>Spiralia</taxon>
        <taxon>Lophotrochozoa</taxon>
        <taxon>Mollusca</taxon>
        <taxon>Gastropoda</taxon>
        <taxon>Heterobranchia</taxon>
        <taxon>Euthyneura</taxon>
        <taxon>Panpulmonata</taxon>
        <taxon>Sacoglossa</taxon>
        <taxon>Placobranchoidea</taxon>
        <taxon>Plakobranchidae</taxon>
        <taxon>Plakobranchus</taxon>
    </lineage>
</organism>
<keyword evidence="2" id="KW-1185">Reference proteome</keyword>
<dbReference type="EMBL" id="BLXT01003725">
    <property type="protein sequence ID" value="GFO03410.1"/>
    <property type="molecule type" value="Genomic_DNA"/>
</dbReference>
<evidence type="ECO:0000313" key="1">
    <source>
        <dbReference type="EMBL" id="GFO03410.1"/>
    </source>
</evidence>
<dbReference type="Proteomes" id="UP000735302">
    <property type="component" value="Unassembled WGS sequence"/>
</dbReference>
<reference evidence="1 2" key="1">
    <citation type="journal article" date="2021" name="Elife">
        <title>Chloroplast acquisition without the gene transfer in kleptoplastic sea slugs, Plakobranchus ocellatus.</title>
        <authorList>
            <person name="Maeda T."/>
            <person name="Takahashi S."/>
            <person name="Yoshida T."/>
            <person name="Shimamura S."/>
            <person name="Takaki Y."/>
            <person name="Nagai Y."/>
            <person name="Toyoda A."/>
            <person name="Suzuki Y."/>
            <person name="Arimoto A."/>
            <person name="Ishii H."/>
            <person name="Satoh N."/>
            <person name="Nishiyama T."/>
            <person name="Hasebe M."/>
            <person name="Maruyama T."/>
            <person name="Minagawa J."/>
            <person name="Obokata J."/>
            <person name="Shigenobu S."/>
        </authorList>
    </citation>
    <scope>NUCLEOTIDE SEQUENCE [LARGE SCALE GENOMIC DNA]</scope>
</reference>
<sequence>MGFTYFSATEENTVSLDILEFQRLCELTLTQSLPLSSPVILIGHSFPRLVYLLRHTESKYSDNAIMQELSVTDRTPYRCGGSLTRSQPTLSVPIRTI</sequence>
<evidence type="ECO:0000313" key="2">
    <source>
        <dbReference type="Proteomes" id="UP000735302"/>
    </source>
</evidence>
<protein>
    <submittedName>
        <fullName evidence="1">Uncharacterized protein</fullName>
    </submittedName>
</protein>
<proteinExistence type="predicted"/>